<feature type="domain" description="Integrase catalytic" evidence="2">
    <location>
        <begin position="5"/>
        <end position="162"/>
    </location>
</feature>
<dbReference type="FunFam" id="3.30.420.10:FF:000269">
    <property type="entry name" value="Uncharacterized protein"/>
    <property type="match status" value="1"/>
</dbReference>
<dbReference type="Proteomes" id="UP001501920">
    <property type="component" value="Chromosome 18"/>
</dbReference>
<feature type="region of interest" description="Disordered" evidence="1">
    <location>
        <begin position="295"/>
        <end position="327"/>
    </location>
</feature>
<feature type="region of interest" description="Disordered" evidence="1">
    <location>
        <begin position="345"/>
        <end position="432"/>
    </location>
</feature>
<organism evidence="3 4">
    <name type="scientific">Pygocentrus nattereri</name>
    <name type="common">Red-bellied piranha</name>
    <dbReference type="NCBI Taxonomy" id="42514"/>
    <lineage>
        <taxon>Eukaryota</taxon>
        <taxon>Metazoa</taxon>
        <taxon>Chordata</taxon>
        <taxon>Craniata</taxon>
        <taxon>Vertebrata</taxon>
        <taxon>Euteleostomi</taxon>
        <taxon>Actinopterygii</taxon>
        <taxon>Neopterygii</taxon>
        <taxon>Teleostei</taxon>
        <taxon>Ostariophysi</taxon>
        <taxon>Characiformes</taxon>
        <taxon>Characoidei</taxon>
        <taxon>Pygocentrus</taxon>
    </lineage>
</organism>
<reference evidence="3" key="3">
    <citation type="submission" date="2025-09" db="UniProtKB">
        <authorList>
            <consortium name="Ensembl"/>
        </authorList>
    </citation>
    <scope>IDENTIFICATION</scope>
</reference>
<dbReference type="PANTHER" id="PTHR37984">
    <property type="entry name" value="PROTEIN CBG26694"/>
    <property type="match status" value="1"/>
</dbReference>
<dbReference type="GO" id="GO:0015074">
    <property type="term" value="P:DNA integration"/>
    <property type="evidence" value="ECO:0007669"/>
    <property type="project" value="InterPro"/>
</dbReference>
<accession>A0AAR2LHM1</accession>
<feature type="compositionally biased region" description="Polar residues" evidence="1">
    <location>
        <begin position="361"/>
        <end position="373"/>
    </location>
</feature>
<dbReference type="InterPro" id="IPR050951">
    <property type="entry name" value="Retrovirus_Pol_polyprotein"/>
</dbReference>
<dbReference type="GO" id="GO:0003676">
    <property type="term" value="F:nucleic acid binding"/>
    <property type="evidence" value="ECO:0007669"/>
    <property type="project" value="InterPro"/>
</dbReference>
<name>A0AAR2LHM1_PYGNA</name>
<dbReference type="GeneTree" id="ENSGT00940000172794"/>
<evidence type="ECO:0000313" key="3">
    <source>
        <dbReference type="Ensembl" id="ENSPNAP00000074152.1"/>
    </source>
</evidence>
<reference evidence="3" key="2">
    <citation type="submission" date="2025-08" db="UniProtKB">
        <authorList>
            <consortium name="Ensembl"/>
        </authorList>
    </citation>
    <scope>IDENTIFICATION</scope>
</reference>
<sequence length="432" mass="49370">MVSIQTSRPMELVCMDFLSLEPDSHNTKDILVITDHFTKYAVAIPTKDQKAITVAHCLWEQFFIHYGFPERLHSDQGRDFESQIVKELCALVGTKKVRTSPYHPRGNPVERYNRTLLSMLGTLREREKTRWREYVKPLTHAYNCTKNEVTGYSPYELMFGRQPRLPIDIAFGLPVKGASSTSHSQYVKNLKSYLKESYNIAMKNAKKVADKNKKRFDMRVRESCLEIGDRVLVRNLRLRNKHKLADRWEPTVYVVQKRAGELPVYTVCPAGQDEPTRTLHRDLLLPCGFLAEEDAEPEQPVRVSRPRTRQSTLQPAENPVESDEEDYSLSYPLRFEVETRIIGPEVMYPTEKTPDVAQPGNEPSPQTHSSTVPENLPDITPEVQCSDIPSSSTTEEEPDLIQFPPDDPIDAEPVEKELPSNQSNMNAEPESS</sequence>
<dbReference type="InterPro" id="IPR036397">
    <property type="entry name" value="RNaseH_sf"/>
</dbReference>
<dbReference type="Ensembl" id="ENSPNAT00000082217.1">
    <property type="protein sequence ID" value="ENSPNAP00000074152.1"/>
    <property type="gene ID" value="ENSPNAG00000033558.1"/>
</dbReference>
<dbReference type="Pfam" id="PF00665">
    <property type="entry name" value="rve"/>
    <property type="match status" value="1"/>
</dbReference>
<dbReference type="InterPro" id="IPR001584">
    <property type="entry name" value="Integrase_cat-core"/>
</dbReference>
<dbReference type="AlphaFoldDB" id="A0AAR2LHM1"/>
<gene>
    <name evidence="3" type="primary">PTPN1</name>
</gene>
<dbReference type="Gene3D" id="3.30.420.10">
    <property type="entry name" value="Ribonuclease H-like superfamily/Ribonuclease H"/>
    <property type="match status" value="1"/>
</dbReference>
<evidence type="ECO:0000259" key="2">
    <source>
        <dbReference type="PROSITE" id="PS50994"/>
    </source>
</evidence>
<dbReference type="SUPFAM" id="SSF53098">
    <property type="entry name" value="Ribonuclease H-like"/>
    <property type="match status" value="1"/>
</dbReference>
<feature type="compositionally biased region" description="Polar residues" evidence="1">
    <location>
        <begin position="419"/>
        <end position="432"/>
    </location>
</feature>
<protein>
    <recommendedName>
        <fullName evidence="2">Integrase catalytic domain-containing protein</fullName>
    </recommendedName>
</protein>
<evidence type="ECO:0000313" key="4">
    <source>
        <dbReference type="Proteomes" id="UP001501920"/>
    </source>
</evidence>
<keyword evidence="4" id="KW-1185">Reference proteome</keyword>
<reference evidence="3 4" key="1">
    <citation type="submission" date="2020-10" db="EMBL/GenBank/DDBJ databases">
        <title>Pygocentrus nattereri (red-bellied piranha) genome, fPygNat1, primary haplotype.</title>
        <authorList>
            <person name="Myers G."/>
            <person name="Meyer A."/>
            <person name="Karagic N."/>
            <person name="Pippel M."/>
            <person name="Winkler S."/>
            <person name="Tracey A."/>
            <person name="Wood J."/>
            <person name="Formenti G."/>
            <person name="Howe K."/>
            <person name="Fedrigo O."/>
            <person name="Jarvis E.D."/>
        </authorList>
    </citation>
    <scope>NUCLEOTIDE SEQUENCE [LARGE SCALE GENOMIC DNA]</scope>
</reference>
<proteinExistence type="predicted"/>
<dbReference type="PROSITE" id="PS50994">
    <property type="entry name" value="INTEGRASE"/>
    <property type="match status" value="1"/>
</dbReference>
<dbReference type="InterPro" id="IPR012337">
    <property type="entry name" value="RNaseH-like_sf"/>
</dbReference>
<evidence type="ECO:0000256" key="1">
    <source>
        <dbReference type="SAM" id="MobiDB-lite"/>
    </source>
</evidence>
<dbReference type="PANTHER" id="PTHR37984:SF15">
    <property type="entry name" value="INTEGRASE CATALYTIC DOMAIN-CONTAINING PROTEIN"/>
    <property type="match status" value="1"/>
</dbReference>